<dbReference type="Proteomes" id="UP000033140">
    <property type="component" value="Unassembled WGS sequence"/>
</dbReference>
<gene>
    <name evidence="16" type="ORF">G7K_4321-t1</name>
</gene>
<organism evidence="16 17">
    <name type="scientific">Saitoella complicata (strain BCRC 22490 / CBS 7301 / JCM 7358 / NBRC 10748 / NRRL Y-17804)</name>
    <dbReference type="NCBI Taxonomy" id="698492"/>
    <lineage>
        <taxon>Eukaryota</taxon>
        <taxon>Fungi</taxon>
        <taxon>Dikarya</taxon>
        <taxon>Ascomycota</taxon>
        <taxon>Taphrinomycotina</taxon>
        <taxon>Taphrinomycotina incertae sedis</taxon>
        <taxon>Saitoella</taxon>
    </lineage>
</organism>
<evidence type="ECO:0000256" key="2">
    <source>
        <dbReference type="ARBA" id="ARBA00006344"/>
    </source>
</evidence>
<evidence type="ECO:0000256" key="12">
    <source>
        <dbReference type="ARBA" id="ARBA00023136"/>
    </source>
</evidence>
<keyword evidence="11 13" id="KW-0496">Mitochondrion</keyword>
<keyword evidence="10 13" id="KW-0811">Translocation</keyword>
<reference evidence="16 17" key="3">
    <citation type="journal article" date="2015" name="Genome Announc.">
        <title>Draft Genome Sequence of the Archiascomycetous Yeast Saitoella complicata.</title>
        <authorList>
            <person name="Yamauchi K."/>
            <person name="Kondo S."/>
            <person name="Hamamoto M."/>
            <person name="Takahashi Y."/>
            <person name="Ogura Y."/>
            <person name="Hayashi T."/>
            <person name="Nishida H."/>
        </authorList>
    </citation>
    <scope>NUCLEOTIDE SEQUENCE [LARGE SCALE GENOMIC DNA]</scope>
    <source>
        <strain evidence="16 17">NRRL Y-17804</strain>
    </source>
</reference>
<keyword evidence="12 13" id="KW-0472">Membrane</keyword>
<keyword evidence="4 13" id="KW-0813">Transport</keyword>
<dbReference type="InterPro" id="IPR023214">
    <property type="entry name" value="HAD_sf"/>
</dbReference>
<comment type="caution">
    <text evidence="16">The sequence shown here is derived from an EMBL/GenBank/DDBJ whole genome shotgun (WGS) entry which is preliminary data.</text>
</comment>
<evidence type="ECO:0000313" key="16">
    <source>
        <dbReference type="EMBL" id="GAO50187.1"/>
    </source>
</evidence>
<reference evidence="16 17" key="1">
    <citation type="journal article" date="2011" name="J. Gen. Appl. Microbiol.">
        <title>Draft genome sequencing of the enigmatic yeast Saitoella complicata.</title>
        <authorList>
            <person name="Nishida H."/>
            <person name="Hamamoto M."/>
            <person name="Sugiyama J."/>
        </authorList>
    </citation>
    <scope>NUCLEOTIDE SEQUENCE [LARGE SCALE GENOMIC DNA]</scope>
    <source>
        <strain evidence="16 17">NRRL Y-17804</strain>
    </source>
</reference>
<dbReference type="CDD" id="cd07521">
    <property type="entry name" value="HAD_FCP1-like"/>
    <property type="match status" value="1"/>
</dbReference>
<comment type="similarity">
    <text evidence="2 13">Belongs to the TIM50 family.</text>
</comment>
<feature type="compositionally biased region" description="Polar residues" evidence="14">
    <location>
        <begin position="64"/>
        <end position="76"/>
    </location>
</feature>
<accession>A0A0E9NJY0</accession>
<evidence type="ECO:0000259" key="15">
    <source>
        <dbReference type="PROSITE" id="PS50969"/>
    </source>
</evidence>
<comment type="subunit">
    <text evidence="13">Component of the TIM23 complex.</text>
</comment>
<evidence type="ECO:0000256" key="14">
    <source>
        <dbReference type="SAM" id="MobiDB-lite"/>
    </source>
</evidence>
<evidence type="ECO:0000256" key="1">
    <source>
        <dbReference type="ARBA" id="ARBA00004434"/>
    </source>
</evidence>
<dbReference type="AlphaFoldDB" id="A0A0E9NJY0"/>
<protein>
    <recommendedName>
        <fullName evidence="3 13">Mitochondrial import inner membrane translocase subunit TIM50</fullName>
    </recommendedName>
</protein>
<feature type="region of interest" description="Disordered" evidence="14">
    <location>
        <begin position="112"/>
        <end position="142"/>
    </location>
</feature>
<evidence type="ECO:0000256" key="3">
    <source>
        <dbReference type="ARBA" id="ARBA00020799"/>
    </source>
</evidence>
<comment type="subcellular location">
    <subcellularLocation>
        <location evidence="1 13">Mitochondrion inner membrane</location>
        <topology evidence="1 13">Single-pass membrane protein</topology>
    </subcellularLocation>
</comment>
<feature type="region of interest" description="Disordered" evidence="14">
    <location>
        <begin position="40"/>
        <end position="100"/>
    </location>
</feature>
<evidence type="ECO:0000256" key="5">
    <source>
        <dbReference type="ARBA" id="ARBA00022692"/>
    </source>
</evidence>
<dbReference type="InterPro" id="IPR036412">
    <property type="entry name" value="HAD-like_sf"/>
</dbReference>
<evidence type="ECO:0000256" key="10">
    <source>
        <dbReference type="ARBA" id="ARBA00023010"/>
    </source>
</evidence>
<reference evidence="16 17" key="2">
    <citation type="journal article" date="2014" name="J. Gen. Appl. Microbiol.">
        <title>The early diverging ascomycetous budding yeast Saitoella complicata has three histone deacetylases belonging to the Clr6, Hos2, and Rpd3 lineages.</title>
        <authorList>
            <person name="Nishida H."/>
            <person name="Matsumoto T."/>
            <person name="Kondo S."/>
            <person name="Hamamoto M."/>
            <person name="Yoshikawa H."/>
        </authorList>
    </citation>
    <scope>NUCLEOTIDE SEQUENCE [LARGE SCALE GENOMIC DNA]</scope>
    <source>
        <strain evidence="16 17">NRRL Y-17804</strain>
    </source>
</reference>
<dbReference type="GO" id="GO:0015031">
    <property type="term" value="P:protein transport"/>
    <property type="evidence" value="ECO:0007669"/>
    <property type="project" value="UniProtKB-KW"/>
</dbReference>
<dbReference type="SUPFAM" id="SSF56784">
    <property type="entry name" value="HAD-like"/>
    <property type="match status" value="1"/>
</dbReference>
<dbReference type="GO" id="GO:0005744">
    <property type="term" value="C:TIM23 mitochondrial import inner membrane translocase complex"/>
    <property type="evidence" value="ECO:0007669"/>
    <property type="project" value="UniProtKB-UniRule"/>
</dbReference>
<dbReference type="Gene3D" id="3.40.50.1000">
    <property type="entry name" value="HAD superfamily/HAD-like"/>
    <property type="match status" value="1"/>
</dbReference>
<proteinExistence type="inferred from homology"/>
<evidence type="ECO:0000256" key="4">
    <source>
        <dbReference type="ARBA" id="ARBA00022448"/>
    </source>
</evidence>
<keyword evidence="8 13" id="KW-0809">Transit peptide</keyword>
<keyword evidence="7 13" id="KW-0653">Protein transport</keyword>
<name>A0A0E9NJY0_SAICN</name>
<dbReference type="STRING" id="698492.A0A0E9NJY0"/>
<feature type="domain" description="FCP1 homology" evidence="15">
    <location>
        <begin position="223"/>
        <end position="367"/>
    </location>
</feature>
<feature type="compositionally biased region" description="Basic and acidic residues" evidence="14">
    <location>
        <begin position="81"/>
        <end position="93"/>
    </location>
</feature>
<evidence type="ECO:0000256" key="6">
    <source>
        <dbReference type="ARBA" id="ARBA00022792"/>
    </source>
</evidence>
<dbReference type="EMBL" id="BACD03000030">
    <property type="protein sequence ID" value="GAO50187.1"/>
    <property type="molecule type" value="Genomic_DNA"/>
</dbReference>
<dbReference type="Pfam" id="PF03031">
    <property type="entry name" value="NIF"/>
    <property type="match status" value="1"/>
</dbReference>
<keyword evidence="5 13" id="KW-0812">Transmembrane</keyword>
<feature type="compositionally biased region" description="Low complexity" evidence="14">
    <location>
        <begin position="40"/>
        <end position="50"/>
    </location>
</feature>
<keyword evidence="6" id="KW-0999">Mitochondrion inner membrane</keyword>
<dbReference type="InterPro" id="IPR004274">
    <property type="entry name" value="FCP1_dom"/>
</dbReference>
<feature type="transmembrane region" description="Helical" evidence="13">
    <location>
        <begin position="151"/>
        <end position="168"/>
    </location>
</feature>
<dbReference type="OMA" id="NLRQPYT"/>
<dbReference type="FunFam" id="3.40.50.1000:FF:000019">
    <property type="entry name" value="Mitochondrial import inner membrane translocase subunit TIM50"/>
    <property type="match status" value="1"/>
</dbReference>
<dbReference type="PANTHER" id="PTHR12210">
    <property type="entry name" value="DULLARD PROTEIN PHOSPHATASE"/>
    <property type="match status" value="1"/>
</dbReference>
<keyword evidence="17" id="KW-1185">Reference proteome</keyword>
<evidence type="ECO:0000256" key="9">
    <source>
        <dbReference type="ARBA" id="ARBA00022989"/>
    </source>
</evidence>
<dbReference type="InterPro" id="IPR050365">
    <property type="entry name" value="TIM50"/>
</dbReference>
<dbReference type="PROSITE" id="PS50969">
    <property type="entry name" value="FCP1"/>
    <property type="match status" value="1"/>
</dbReference>
<evidence type="ECO:0000256" key="7">
    <source>
        <dbReference type="ARBA" id="ARBA00022927"/>
    </source>
</evidence>
<evidence type="ECO:0000256" key="13">
    <source>
        <dbReference type="RuleBase" id="RU365079"/>
    </source>
</evidence>
<sequence>MAHMATLRSISMRQVASAARPRNAAIAPASLRFIRIRSSSNPAPAVPEAAPVKESKPVTETPLPESSSFSGQNTAQPEPEILSKDQAADKSKPAFDGMPSAADMLDALEGAKAEGVKDEGAKESSSEEEPRGPKKDYVSSLDRKREQRAQFAMYGFLGALIGAGIYMGRPFDDAVEAQRHKDVPNDYNPLSFWERLRARWTAQTEYYTKPAFEKLLPEPLPAPYQRPYTLLLDLDDLLIHSEWNRETGWRIAKRPGLDYFLGYLSQYYELVIFTSQPAGIAMPVVDKLDPYKSYISAALFRDAALYKDGKYIKDLTYLNRSLDKVITIDHNPDAWSNQPENAIKLKPWTGDSNDRELVGLIPFLEYVAIMGFDTREVLKQFEGKHVPTEYMERENAARQKMIANWEAERAAKGGKGKAGFMGGLLGGSKSSRKDQPPKFFMDEARERGLQGYLEFKQYLEKNGDAMIAEQKAAEQKQMQDMTMSLQKLLFEGAPKPGQPQQQQCGTWAVDALVARLCVCNWWSDNILESWVFSPLFKGHNQVTIT</sequence>
<keyword evidence="9 13" id="KW-1133">Transmembrane helix</keyword>
<evidence type="ECO:0000256" key="11">
    <source>
        <dbReference type="ARBA" id="ARBA00023128"/>
    </source>
</evidence>
<evidence type="ECO:0000313" key="17">
    <source>
        <dbReference type="Proteomes" id="UP000033140"/>
    </source>
</evidence>
<dbReference type="SMART" id="SM00577">
    <property type="entry name" value="CPDc"/>
    <property type="match status" value="1"/>
</dbReference>
<evidence type="ECO:0000256" key="8">
    <source>
        <dbReference type="ARBA" id="ARBA00022946"/>
    </source>
</evidence>
<comment type="function">
    <text evidence="13">Essential component of the TIM23 complex, a complex that mediates the translocation of transit peptide-containing proteins across the mitochondrial inner membrane.</text>
</comment>